<protein>
    <submittedName>
        <fullName evidence="2">Uncharacterized protein</fullName>
    </submittedName>
</protein>
<reference evidence="2 3" key="1">
    <citation type="journal article" date="2018" name="Nat. Ecol. Evol.">
        <title>Pezizomycetes genomes reveal the molecular basis of ectomycorrhizal truffle lifestyle.</title>
        <authorList>
            <person name="Murat C."/>
            <person name="Payen T."/>
            <person name="Noel B."/>
            <person name="Kuo A."/>
            <person name="Morin E."/>
            <person name="Chen J."/>
            <person name="Kohler A."/>
            <person name="Krizsan K."/>
            <person name="Balestrini R."/>
            <person name="Da Silva C."/>
            <person name="Montanini B."/>
            <person name="Hainaut M."/>
            <person name="Levati E."/>
            <person name="Barry K.W."/>
            <person name="Belfiori B."/>
            <person name="Cichocki N."/>
            <person name="Clum A."/>
            <person name="Dockter R.B."/>
            <person name="Fauchery L."/>
            <person name="Guy J."/>
            <person name="Iotti M."/>
            <person name="Le Tacon F."/>
            <person name="Lindquist E.A."/>
            <person name="Lipzen A."/>
            <person name="Malagnac F."/>
            <person name="Mello A."/>
            <person name="Molinier V."/>
            <person name="Miyauchi S."/>
            <person name="Poulain J."/>
            <person name="Riccioni C."/>
            <person name="Rubini A."/>
            <person name="Sitrit Y."/>
            <person name="Splivallo R."/>
            <person name="Traeger S."/>
            <person name="Wang M."/>
            <person name="Zifcakova L."/>
            <person name="Wipf D."/>
            <person name="Zambonelli A."/>
            <person name="Paolocci F."/>
            <person name="Nowrousian M."/>
            <person name="Ottonello S."/>
            <person name="Baldrian P."/>
            <person name="Spatafora J.W."/>
            <person name="Henrissat B."/>
            <person name="Nagy L.G."/>
            <person name="Aury J.M."/>
            <person name="Wincker P."/>
            <person name="Grigoriev I.V."/>
            <person name="Bonfante P."/>
            <person name="Martin F.M."/>
        </authorList>
    </citation>
    <scope>NUCLEOTIDE SEQUENCE [LARGE SCALE GENOMIC DNA]</scope>
    <source>
        <strain evidence="2 3">CCBAS932</strain>
    </source>
</reference>
<keyword evidence="1" id="KW-1133">Transmembrane helix</keyword>
<dbReference type="AlphaFoldDB" id="A0A3N4KS25"/>
<dbReference type="Proteomes" id="UP000277580">
    <property type="component" value="Unassembled WGS sequence"/>
</dbReference>
<dbReference type="EMBL" id="ML119123">
    <property type="protein sequence ID" value="RPB13404.1"/>
    <property type="molecule type" value="Genomic_DNA"/>
</dbReference>
<evidence type="ECO:0000313" key="3">
    <source>
        <dbReference type="Proteomes" id="UP000277580"/>
    </source>
</evidence>
<accession>A0A3N4KS25</accession>
<keyword evidence="1" id="KW-0472">Membrane</keyword>
<name>A0A3N4KS25_9PEZI</name>
<keyword evidence="1" id="KW-0812">Transmembrane</keyword>
<evidence type="ECO:0000313" key="2">
    <source>
        <dbReference type="EMBL" id="RPB13404.1"/>
    </source>
</evidence>
<sequence length="115" mass="12630">MRKCGEKEGTSSASDQLYTELKPHCDTVCGVTSMGDYEVSFFCLILVGIFTLIFGLVWFGGGGAGDFRDVQVPNISEHIIPQGSTSPWRFQGRPSQNFENRKIVVLVLTGLDPID</sequence>
<keyword evidence="3" id="KW-1185">Reference proteome</keyword>
<proteinExistence type="predicted"/>
<gene>
    <name evidence="2" type="ORF">P167DRAFT_112877</name>
</gene>
<feature type="transmembrane region" description="Helical" evidence="1">
    <location>
        <begin position="39"/>
        <end position="59"/>
    </location>
</feature>
<organism evidence="2 3">
    <name type="scientific">Morchella conica CCBAS932</name>
    <dbReference type="NCBI Taxonomy" id="1392247"/>
    <lineage>
        <taxon>Eukaryota</taxon>
        <taxon>Fungi</taxon>
        <taxon>Dikarya</taxon>
        <taxon>Ascomycota</taxon>
        <taxon>Pezizomycotina</taxon>
        <taxon>Pezizomycetes</taxon>
        <taxon>Pezizales</taxon>
        <taxon>Morchellaceae</taxon>
        <taxon>Morchella</taxon>
    </lineage>
</organism>
<evidence type="ECO:0000256" key="1">
    <source>
        <dbReference type="SAM" id="Phobius"/>
    </source>
</evidence>
<dbReference type="InParanoid" id="A0A3N4KS25"/>